<comment type="caution">
    <text evidence="5">The sequence shown here is derived from an EMBL/GenBank/DDBJ whole genome shotgun (WGS) entry which is preliminary data.</text>
</comment>
<sequence>MSVLLSNLLRIRAAPPLATGANAVPTRGIKYAKRIQIRLTKPVAKLGRAGQVVEVRPGYMRTNLYPKGLADYVPLYTGPRDRAKEAKAEPKVDKKKAAKEASVMAAIETTAALETRVRANALLTAKQIRVTRPATGAVTVDDVQAQVRKDLGFNLERECISLEPTESADETQCTICFPDMGPIPLSVVVQAESASV</sequence>
<protein>
    <submittedName>
        <fullName evidence="5">60S ribosomal protein L9</fullName>
    </submittedName>
</protein>
<dbReference type="AlphaFoldDB" id="A0A9W8DY21"/>
<organism evidence="5 6">
    <name type="scientific">Tieghemiomyces parasiticus</name>
    <dbReference type="NCBI Taxonomy" id="78921"/>
    <lineage>
        <taxon>Eukaryota</taxon>
        <taxon>Fungi</taxon>
        <taxon>Fungi incertae sedis</taxon>
        <taxon>Zoopagomycota</taxon>
        <taxon>Kickxellomycotina</taxon>
        <taxon>Dimargaritomycetes</taxon>
        <taxon>Dimargaritales</taxon>
        <taxon>Dimargaritaceae</taxon>
        <taxon>Tieghemiomyces</taxon>
    </lineage>
</organism>
<evidence type="ECO:0000313" key="5">
    <source>
        <dbReference type="EMBL" id="KAJ1928814.1"/>
    </source>
</evidence>
<evidence type="ECO:0000256" key="1">
    <source>
        <dbReference type="ARBA" id="ARBA00010605"/>
    </source>
</evidence>
<keyword evidence="2 5" id="KW-0689">Ribosomal protein</keyword>
<evidence type="ECO:0000256" key="3">
    <source>
        <dbReference type="ARBA" id="ARBA00023274"/>
    </source>
</evidence>
<dbReference type="Gene3D" id="3.40.5.10">
    <property type="entry name" value="Ribosomal protein L9, N-terminal domain"/>
    <property type="match status" value="1"/>
</dbReference>
<dbReference type="OrthoDB" id="5555409at2759"/>
<keyword evidence="3" id="KW-0687">Ribonucleoprotein</keyword>
<dbReference type="EMBL" id="JANBPT010000058">
    <property type="protein sequence ID" value="KAJ1928814.1"/>
    <property type="molecule type" value="Genomic_DNA"/>
</dbReference>
<name>A0A9W8DY21_9FUNG</name>
<dbReference type="InterPro" id="IPR020070">
    <property type="entry name" value="Ribosomal_bL9_N"/>
</dbReference>
<gene>
    <name evidence="5" type="primary">rpl9_1</name>
    <name evidence="5" type="ORF">IWQ60_001717</name>
</gene>
<evidence type="ECO:0000313" key="6">
    <source>
        <dbReference type="Proteomes" id="UP001150569"/>
    </source>
</evidence>
<dbReference type="InterPro" id="IPR036935">
    <property type="entry name" value="Ribosomal_bL9_N_sf"/>
</dbReference>
<dbReference type="GO" id="GO:0006412">
    <property type="term" value="P:translation"/>
    <property type="evidence" value="ECO:0007669"/>
    <property type="project" value="InterPro"/>
</dbReference>
<dbReference type="GO" id="GO:0003735">
    <property type="term" value="F:structural constituent of ribosome"/>
    <property type="evidence" value="ECO:0007669"/>
    <property type="project" value="InterPro"/>
</dbReference>
<feature type="domain" description="Ribosomal protein L9" evidence="4">
    <location>
        <begin position="35"/>
        <end position="73"/>
    </location>
</feature>
<dbReference type="InterPro" id="IPR009027">
    <property type="entry name" value="Ribosomal_bL9/RNase_H1_N"/>
</dbReference>
<dbReference type="GO" id="GO:1990904">
    <property type="term" value="C:ribonucleoprotein complex"/>
    <property type="evidence" value="ECO:0007669"/>
    <property type="project" value="UniProtKB-KW"/>
</dbReference>
<evidence type="ECO:0000259" key="4">
    <source>
        <dbReference type="Pfam" id="PF01281"/>
    </source>
</evidence>
<dbReference type="Proteomes" id="UP001150569">
    <property type="component" value="Unassembled WGS sequence"/>
</dbReference>
<accession>A0A9W8DY21</accession>
<proteinExistence type="inferred from homology"/>
<dbReference type="Pfam" id="PF01281">
    <property type="entry name" value="Ribosomal_L9_N"/>
    <property type="match status" value="1"/>
</dbReference>
<evidence type="ECO:0000256" key="2">
    <source>
        <dbReference type="ARBA" id="ARBA00022980"/>
    </source>
</evidence>
<dbReference type="PANTHER" id="PTHR21368">
    <property type="entry name" value="50S RIBOSOMAL PROTEIN L9"/>
    <property type="match status" value="1"/>
</dbReference>
<reference evidence="5" key="1">
    <citation type="submission" date="2022-07" db="EMBL/GenBank/DDBJ databases">
        <title>Phylogenomic reconstructions and comparative analyses of Kickxellomycotina fungi.</title>
        <authorList>
            <person name="Reynolds N.K."/>
            <person name="Stajich J.E."/>
            <person name="Barry K."/>
            <person name="Grigoriev I.V."/>
            <person name="Crous P."/>
            <person name="Smith M.E."/>
        </authorList>
    </citation>
    <scope>NUCLEOTIDE SEQUENCE</scope>
    <source>
        <strain evidence="5">RSA 861</strain>
    </source>
</reference>
<keyword evidence="6" id="KW-1185">Reference proteome</keyword>
<dbReference type="GO" id="GO:0005840">
    <property type="term" value="C:ribosome"/>
    <property type="evidence" value="ECO:0007669"/>
    <property type="project" value="UniProtKB-KW"/>
</dbReference>
<dbReference type="SUPFAM" id="SSF55658">
    <property type="entry name" value="L9 N-domain-like"/>
    <property type="match status" value="1"/>
</dbReference>
<comment type="similarity">
    <text evidence="1">Belongs to the bacterial ribosomal protein bL9 family.</text>
</comment>
<dbReference type="InterPro" id="IPR000244">
    <property type="entry name" value="Ribosomal_bL9"/>
</dbReference>